<organism evidence="1 2">
    <name type="scientific">Neoarthrinium moseri</name>
    <dbReference type="NCBI Taxonomy" id="1658444"/>
    <lineage>
        <taxon>Eukaryota</taxon>
        <taxon>Fungi</taxon>
        <taxon>Dikarya</taxon>
        <taxon>Ascomycota</taxon>
        <taxon>Pezizomycotina</taxon>
        <taxon>Sordariomycetes</taxon>
        <taxon>Xylariomycetidae</taxon>
        <taxon>Amphisphaeriales</taxon>
        <taxon>Apiosporaceae</taxon>
        <taxon>Neoarthrinium</taxon>
    </lineage>
</organism>
<proteinExistence type="predicted"/>
<dbReference type="Proteomes" id="UP000829685">
    <property type="component" value="Unassembled WGS sequence"/>
</dbReference>
<dbReference type="Gene3D" id="3.20.20.80">
    <property type="entry name" value="Glycosidases"/>
    <property type="match status" value="1"/>
</dbReference>
<dbReference type="InterPro" id="IPR017853">
    <property type="entry name" value="GH"/>
</dbReference>
<dbReference type="SUPFAM" id="SSF51445">
    <property type="entry name" value="(Trans)glycosidases"/>
    <property type="match status" value="1"/>
</dbReference>
<sequence>MSTGTWPSKFVGAHILLIEPGPQNGSWDNIPSEWNSIRFDAVDVLFVSPFFVRTNDYSLMLSKPKEGAGDLVKRFEWVIATARTKNPNVKIILEQFYGTCDGGSDYAIIHEWDDRINKYGESVATFIESYYNKKLPAPNGNGEVSGRIDGLDVDVESGTKVPGLPKILAATRLSLDKLGQKLGGVRFSVSICPAWGDYLNASVASSCDYVNMQNYSGGQTNPPSVYYNVMPGLRKEQLAWGFASETPWTSTTGTFQEVKDKAAEVARAEFAGAYTWRINSNNYMYENVFQVWLYNTVHGTTLPNSKPESFVAQFWPTGGRLDKSGESPLFPGMVYI</sequence>
<dbReference type="AlphaFoldDB" id="A0A9P9WGX5"/>
<evidence type="ECO:0000313" key="1">
    <source>
        <dbReference type="EMBL" id="KAI1862875.1"/>
    </source>
</evidence>
<evidence type="ECO:0000313" key="2">
    <source>
        <dbReference type="Proteomes" id="UP000829685"/>
    </source>
</evidence>
<gene>
    <name evidence="1" type="ORF">JX265_008921</name>
</gene>
<protein>
    <submittedName>
        <fullName evidence="1">Uncharacterized protein</fullName>
    </submittedName>
</protein>
<dbReference type="EMBL" id="JAFIMR010000026">
    <property type="protein sequence ID" value="KAI1862875.1"/>
    <property type="molecule type" value="Genomic_DNA"/>
</dbReference>
<reference evidence="1" key="1">
    <citation type="submission" date="2021-03" db="EMBL/GenBank/DDBJ databases">
        <title>Revisited historic fungal species revealed as producer of novel bioactive compounds through whole genome sequencing and comparative genomics.</title>
        <authorList>
            <person name="Vignolle G.A."/>
            <person name="Hochenegger N."/>
            <person name="Mach R.L."/>
            <person name="Mach-Aigner A.R."/>
            <person name="Javad Rahimi M."/>
            <person name="Salim K.A."/>
            <person name="Chan C.M."/>
            <person name="Lim L.B.L."/>
            <person name="Cai F."/>
            <person name="Druzhinina I.S."/>
            <person name="U'Ren J.M."/>
            <person name="Derntl C."/>
        </authorList>
    </citation>
    <scope>NUCLEOTIDE SEQUENCE</scope>
    <source>
        <strain evidence="1">TUCIM 5799</strain>
    </source>
</reference>
<keyword evidence="2" id="KW-1185">Reference proteome</keyword>
<accession>A0A9P9WGX5</accession>
<name>A0A9P9WGX5_9PEZI</name>
<comment type="caution">
    <text evidence="1">The sequence shown here is derived from an EMBL/GenBank/DDBJ whole genome shotgun (WGS) entry which is preliminary data.</text>
</comment>